<protein>
    <submittedName>
        <fullName evidence="1">Uncharacterized protein</fullName>
    </submittedName>
</protein>
<dbReference type="EMBL" id="GGEC01067225">
    <property type="protein sequence ID" value="MBX47709.1"/>
    <property type="molecule type" value="Transcribed_RNA"/>
</dbReference>
<evidence type="ECO:0000313" key="1">
    <source>
        <dbReference type="EMBL" id="MBX47709.1"/>
    </source>
</evidence>
<proteinExistence type="predicted"/>
<dbReference type="AlphaFoldDB" id="A0A2P2NZ93"/>
<sequence length="35" mass="4018">MVIPPENSRPIFHGPFLQGKLLFKNLLMPVGWNLL</sequence>
<accession>A0A2P2NZ93</accession>
<name>A0A2P2NZ93_RHIMU</name>
<organism evidence="1">
    <name type="scientific">Rhizophora mucronata</name>
    <name type="common">Asiatic mangrove</name>
    <dbReference type="NCBI Taxonomy" id="61149"/>
    <lineage>
        <taxon>Eukaryota</taxon>
        <taxon>Viridiplantae</taxon>
        <taxon>Streptophyta</taxon>
        <taxon>Embryophyta</taxon>
        <taxon>Tracheophyta</taxon>
        <taxon>Spermatophyta</taxon>
        <taxon>Magnoliopsida</taxon>
        <taxon>eudicotyledons</taxon>
        <taxon>Gunneridae</taxon>
        <taxon>Pentapetalae</taxon>
        <taxon>rosids</taxon>
        <taxon>fabids</taxon>
        <taxon>Malpighiales</taxon>
        <taxon>Rhizophoraceae</taxon>
        <taxon>Rhizophora</taxon>
    </lineage>
</organism>
<reference evidence="1" key="1">
    <citation type="submission" date="2018-02" db="EMBL/GenBank/DDBJ databases">
        <title>Rhizophora mucronata_Transcriptome.</title>
        <authorList>
            <person name="Meera S.P."/>
            <person name="Sreeshan A."/>
            <person name="Augustine A."/>
        </authorList>
    </citation>
    <scope>NUCLEOTIDE SEQUENCE</scope>
    <source>
        <tissue evidence="1">Leaf</tissue>
    </source>
</reference>